<gene>
    <name evidence="2" type="primary">LOC112460480</name>
</gene>
<accession>A0A6J1QF11</accession>
<dbReference type="InterPro" id="IPR005312">
    <property type="entry name" value="DUF1759"/>
</dbReference>
<dbReference type="GeneID" id="112460480"/>
<dbReference type="Pfam" id="PF03564">
    <property type="entry name" value="DUF1759"/>
    <property type="match status" value="1"/>
</dbReference>
<dbReference type="AlphaFoldDB" id="A0A6J1QF11"/>
<protein>
    <submittedName>
        <fullName evidence="2">Uncharacterized protein LOC112460480</fullName>
    </submittedName>
</protein>
<proteinExistence type="predicted"/>
<sequence>MSLHLPRISLPNFSGAFPEWENFRGIFESLVDKNKSLTKTQKLHYLKASLSGEAAVLINNIHISDANYEAAWQLFLDEYDNRNAIIHVNIHSFADLPKMKTENVLELKKLCDSVSAALAALTNLERPVDTWDDLLVYIISQKFSPRTRNE</sequence>
<dbReference type="PANTHER" id="PTHR22954">
    <property type="entry name" value="RETROVIRAL PROTEASE-RELATED"/>
    <property type="match status" value="1"/>
</dbReference>
<dbReference type="PANTHER" id="PTHR22954:SF3">
    <property type="entry name" value="PROTEIN CBG08539"/>
    <property type="match status" value="1"/>
</dbReference>
<keyword evidence="1" id="KW-1185">Reference proteome</keyword>
<evidence type="ECO:0000313" key="1">
    <source>
        <dbReference type="Proteomes" id="UP000504618"/>
    </source>
</evidence>
<dbReference type="RefSeq" id="XP_024880932.1">
    <property type="nucleotide sequence ID" value="XM_025025164.1"/>
</dbReference>
<reference evidence="2" key="1">
    <citation type="submission" date="2025-08" db="UniProtKB">
        <authorList>
            <consortium name="RefSeq"/>
        </authorList>
    </citation>
    <scope>IDENTIFICATION</scope>
    <source>
        <tissue evidence="2">Whole body</tissue>
    </source>
</reference>
<evidence type="ECO:0000313" key="2">
    <source>
        <dbReference type="RefSeq" id="XP_024880932.1"/>
    </source>
</evidence>
<organism evidence="1 2">
    <name type="scientific">Temnothorax curvispinosus</name>
    <dbReference type="NCBI Taxonomy" id="300111"/>
    <lineage>
        <taxon>Eukaryota</taxon>
        <taxon>Metazoa</taxon>
        <taxon>Ecdysozoa</taxon>
        <taxon>Arthropoda</taxon>
        <taxon>Hexapoda</taxon>
        <taxon>Insecta</taxon>
        <taxon>Pterygota</taxon>
        <taxon>Neoptera</taxon>
        <taxon>Endopterygota</taxon>
        <taxon>Hymenoptera</taxon>
        <taxon>Apocrita</taxon>
        <taxon>Aculeata</taxon>
        <taxon>Formicoidea</taxon>
        <taxon>Formicidae</taxon>
        <taxon>Myrmicinae</taxon>
        <taxon>Temnothorax</taxon>
    </lineage>
</organism>
<dbReference type="Proteomes" id="UP000504618">
    <property type="component" value="Unplaced"/>
</dbReference>
<name>A0A6J1QF11_9HYME</name>